<sequence length="548" mass="60684">MTDYRFVLGLLVQGYAYRQIEAMAGCSHRAIARARRVLDGEGWTTREQVDALTLEDIDRLFTDGRKSLVEEFVPVDIEKIVAARLGRNKPPLKVLWARYLETDAPAGARFYGYERFCQIVAEHVRVNDLTLPIAHVPAHTMQVDWAGTQMQLTDPVTRQMTRVSVFVASLPFSGMVFAYGCLDEKQSAWLDAHRRAFEYFGGVTQVIVPDNASTASNQISRTDRARDVNSSYAEFLEYYATAAVPTRSYRPRDKGNVEAGVKVVTNWVIHYLADRVFASLDELNGAVAVQVEAINDRTPFRGEPRSRRGWFAEHERGELIPLPPRRWEPVIWRKAKVHRDWHIQLDTIKYSVPSRFAGLSVDVRIIGEQIDVLSGGEIIATHQQGPRRNGYVTDPEHAPAHAEAVSGLWTRGYFLRQAAKVGPGTVAALTRLLEGKVIEAQGYRSCMNILDLGGRGGRVLLEQACRGLVDEDPHRQITYTAVKNRITALRAALDARPTVSSEAGIVVASPAGVGTPGRRDTSRAHLAGAGSFSLDALRSAGETAGGDR</sequence>
<dbReference type="EMBL" id="QREH01000001">
    <property type="protein sequence ID" value="REE02950.1"/>
    <property type="molecule type" value="Genomic_DNA"/>
</dbReference>
<comment type="similarity">
    <text evidence="1">Belongs to the transposase IS21/IS408/IS1162 family.</text>
</comment>
<dbReference type="SUPFAM" id="SSF53098">
    <property type="entry name" value="Ribonuclease H-like"/>
    <property type="match status" value="1"/>
</dbReference>
<evidence type="ECO:0000313" key="3">
    <source>
        <dbReference type="EMBL" id="REE02950.1"/>
    </source>
</evidence>
<dbReference type="PANTHER" id="PTHR35004">
    <property type="entry name" value="TRANSPOSASE RV3428C-RELATED"/>
    <property type="match status" value="1"/>
</dbReference>
<dbReference type="NCBIfam" id="NF033546">
    <property type="entry name" value="transpos_IS21"/>
    <property type="match status" value="1"/>
</dbReference>
<dbReference type="InterPro" id="IPR001584">
    <property type="entry name" value="Integrase_cat-core"/>
</dbReference>
<evidence type="ECO:0000259" key="2">
    <source>
        <dbReference type="PROSITE" id="PS50994"/>
    </source>
</evidence>
<name>A0A3D9LAR8_9MICC</name>
<dbReference type="OrthoDB" id="2065409at2"/>
<dbReference type="InterPro" id="IPR036397">
    <property type="entry name" value="RNaseH_sf"/>
</dbReference>
<reference evidence="3 4" key="1">
    <citation type="submission" date="2018-07" db="EMBL/GenBank/DDBJ databases">
        <title>Sequencing the genomes of 1000 actinobacteria strains.</title>
        <authorList>
            <person name="Klenk H.-P."/>
        </authorList>
    </citation>
    <scope>NUCLEOTIDE SEQUENCE [LARGE SCALE GENOMIC DNA]</scope>
    <source>
        <strain evidence="3 4">DSM 14442</strain>
    </source>
</reference>
<dbReference type="Proteomes" id="UP000256727">
    <property type="component" value="Unassembled WGS sequence"/>
</dbReference>
<accession>A0A3D9LAR8</accession>
<protein>
    <submittedName>
        <fullName evidence="3">Transposase</fullName>
    </submittedName>
</protein>
<dbReference type="PANTHER" id="PTHR35004:SF8">
    <property type="entry name" value="TRANSPOSASE RV3428C-RELATED"/>
    <property type="match status" value="1"/>
</dbReference>
<dbReference type="GO" id="GO:0015074">
    <property type="term" value="P:DNA integration"/>
    <property type="evidence" value="ECO:0007669"/>
    <property type="project" value="InterPro"/>
</dbReference>
<keyword evidence="4" id="KW-1185">Reference proteome</keyword>
<gene>
    <name evidence="3" type="ORF">C8E99_0740</name>
</gene>
<dbReference type="InterPro" id="IPR054353">
    <property type="entry name" value="IstA-like_C"/>
</dbReference>
<dbReference type="Pfam" id="PF22483">
    <property type="entry name" value="Mu-transpos_C_2"/>
    <property type="match status" value="1"/>
</dbReference>
<organism evidence="3 4">
    <name type="scientific">Citricoccus muralis</name>
    <dbReference type="NCBI Taxonomy" id="169134"/>
    <lineage>
        <taxon>Bacteria</taxon>
        <taxon>Bacillati</taxon>
        <taxon>Actinomycetota</taxon>
        <taxon>Actinomycetes</taxon>
        <taxon>Micrococcales</taxon>
        <taxon>Micrococcaceae</taxon>
        <taxon>Citricoccus</taxon>
    </lineage>
</organism>
<proteinExistence type="inferred from homology"/>
<feature type="domain" description="Integrase catalytic" evidence="2">
    <location>
        <begin position="133"/>
        <end position="329"/>
    </location>
</feature>
<dbReference type="Pfam" id="PF00665">
    <property type="entry name" value="rve"/>
    <property type="match status" value="1"/>
</dbReference>
<dbReference type="RefSeq" id="WP_115931156.1">
    <property type="nucleotide sequence ID" value="NZ_QREH01000001.1"/>
</dbReference>
<dbReference type="InterPro" id="IPR012337">
    <property type="entry name" value="RNaseH-like_sf"/>
</dbReference>
<dbReference type="Gene3D" id="3.30.420.10">
    <property type="entry name" value="Ribonuclease H-like superfamily/Ribonuclease H"/>
    <property type="match status" value="1"/>
</dbReference>
<dbReference type="GO" id="GO:0003676">
    <property type="term" value="F:nucleic acid binding"/>
    <property type="evidence" value="ECO:0007669"/>
    <property type="project" value="InterPro"/>
</dbReference>
<evidence type="ECO:0000256" key="1">
    <source>
        <dbReference type="ARBA" id="ARBA00009277"/>
    </source>
</evidence>
<dbReference type="AlphaFoldDB" id="A0A3D9LAR8"/>
<evidence type="ECO:0000313" key="4">
    <source>
        <dbReference type="Proteomes" id="UP000256727"/>
    </source>
</evidence>
<comment type="caution">
    <text evidence="3">The sequence shown here is derived from an EMBL/GenBank/DDBJ whole genome shotgun (WGS) entry which is preliminary data.</text>
</comment>
<dbReference type="PROSITE" id="PS50994">
    <property type="entry name" value="INTEGRASE"/>
    <property type="match status" value="1"/>
</dbReference>